<proteinExistence type="predicted"/>
<dbReference type="EMBL" id="JAWDGP010006253">
    <property type="protein sequence ID" value="KAK3744659.1"/>
    <property type="molecule type" value="Genomic_DNA"/>
</dbReference>
<evidence type="ECO:0000313" key="2">
    <source>
        <dbReference type="EMBL" id="KAK3744659.1"/>
    </source>
</evidence>
<keyword evidence="3" id="KW-1185">Reference proteome</keyword>
<feature type="compositionally biased region" description="Basic residues" evidence="1">
    <location>
        <begin position="131"/>
        <end position="140"/>
    </location>
</feature>
<protein>
    <submittedName>
        <fullName evidence="2">Uncharacterized protein</fullName>
    </submittedName>
</protein>
<sequence>MLSLLRPTVLFKSTVEDFSLVRPDLVCEFHPISAVTCRHESQHHTRYGRRKPARAERSFGQESQHHTRYSRRKPARTEGSFGLESRHHTRYGRRKLARTEGSFGQESQHHTRYSRRKPARTEGSFGLESRHHTRYGRRKPARTEGSFGQESQHHTRYSRLKPARTEGSFGQESQHHTRYGRLKPARTEGSFGLESRHHTRYGRRKPARTEGSFGQVGQKTRESIHPIYGPCKIARKLETPTRVWKEDLNTASGERMLGDNQLKYLSRCGASITEGMTVFIAVASRDPCIISLHGRVDVELTAFRDRFCKYWSLDSSRLD</sequence>
<feature type="compositionally biased region" description="Basic and acidic residues" evidence="1">
    <location>
        <begin position="53"/>
        <end position="65"/>
    </location>
</feature>
<name>A0AAE0YGL9_9GAST</name>
<reference evidence="2" key="1">
    <citation type="journal article" date="2023" name="G3 (Bethesda)">
        <title>A reference genome for the long-term kleptoplast-retaining sea slug Elysia crispata morphotype clarki.</title>
        <authorList>
            <person name="Eastman K.E."/>
            <person name="Pendleton A.L."/>
            <person name="Shaikh M.A."/>
            <person name="Suttiyut T."/>
            <person name="Ogas R."/>
            <person name="Tomko P."/>
            <person name="Gavelis G."/>
            <person name="Widhalm J.R."/>
            <person name="Wisecaver J.H."/>
        </authorList>
    </citation>
    <scope>NUCLEOTIDE SEQUENCE</scope>
    <source>
        <strain evidence="2">ECLA1</strain>
    </source>
</reference>
<evidence type="ECO:0000256" key="1">
    <source>
        <dbReference type="SAM" id="MobiDB-lite"/>
    </source>
</evidence>
<evidence type="ECO:0000313" key="3">
    <source>
        <dbReference type="Proteomes" id="UP001283361"/>
    </source>
</evidence>
<dbReference type="Proteomes" id="UP001283361">
    <property type="component" value="Unassembled WGS sequence"/>
</dbReference>
<feature type="region of interest" description="Disordered" evidence="1">
    <location>
        <begin position="39"/>
        <end position="178"/>
    </location>
</feature>
<gene>
    <name evidence="2" type="ORF">RRG08_062309</name>
</gene>
<dbReference type="AlphaFoldDB" id="A0AAE0YGL9"/>
<accession>A0AAE0YGL9</accession>
<comment type="caution">
    <text evidence="2">The sequence shown here is derived from an EMBL/GenBank/DDBJ whole genome shotgun (WGS) entry which is preliminary data.</text>
</comment>
<feature type="compositionally biased region" description="Basic residues" evidence="1">
    <location>
        <begin position="197"/>
        <end position="206"/>
    </location>
</feature>
<feature type="compositionally biased region" description="Basic residues" evidence="1">
    <location>
        <begin position="87"/>
        <end position="96"/>
    </location>
</feature>
<feature type="region of interest" description="Disordered" evidence="1">
    <location>
        <begin position="193"/>
        <end position="218"/>
    </location>
</feature>
<organism evidence="2 3">
    <name type="scientific">Elysia crispata</name>
    <name type="common">lettuce slug</name>
    <dbReference type="NCBI Taxonomy" id="231223"/>
    <lineage>
        <taxon>Eukaryota</taxon>
        <taxon>Metazoa</taxon>
        <taxon>Spiralia</taxon>
        <taxon>Lophotrochozoa</taxon>
        <taxon>Mollusca</taxon>
        <taxon>Gastropoda</taxon>
        <taxon>Heterobranchia</taxon>
        <taxon>Euthyneura</taxon>
        <taxon>Panpulmonata</taxon>
        <taxon>Sacoglossa</taxon>
        <taxon>Placobranchoidea</taxon>
        <taxon>Plakobranchidae</taxon>
        <taxon>Elysia</taxon>
    </lineage>
</organism>